<keyword evidence="1" id="KW-1133">Transmembrane helix</keyword>
<reference evidence="2 3" key="1">
    <citation type="journal article" date="2018" name="Int. J. Syst. Evol. Microbiol.">
        <title>Adhaeribacter swui sp. nov., isolated from wet mud.</title>
        <authorList>
            <person name="Kim D.U."/>
            <person name="Kim K.W."/>
            <person name="Kang M.S."/>
            <person name="Kim J.Y."/>
            <person name="Jang J.H."/>
            <person name="Kim M.K."/>
        </authorList>
    </citation>
    <scope>NUCLEOTIDE SEQUENCE [LARGE SCALE GENOMIC DNA]</scope>
    <source>
        <strain evidence="2 3">KCTC 52873</strain>
        <plasmid evidence="2">unnamed2</plasmid>
    </source>
</reference>
<evidence type="ECO:0000256" key="1">
    <source>
        <dbReference type="SAM" id="Phobius"/>
    </source>
</evidence>
<keyword evidence="1" id="KW-0472">Membrane</keyword>
<dbReference type="AlphaFoldDB" id="A0A7G7G2G4"/>
<name>A0A7G7G2G4_9BACT</name>
<keyword evidence="1" id="KW-0812">Transmembrane</keyword>
<sequence length="100" mass="11059">MISSKGKEFNVYKGLQRPLIFKSLKGKFIYWGMGCILLAFVGAILLATLIHVIAGAIGLIVIALAGMFFILSKQKKGLHSKTRSSGTYIITPQFRKKQSR</sequence>
<dbReference type="EMBL" id="CP055155">
    <property type="protein sequence ID" value="QNF31348.1"/>
    <property type="molecule type" value="Genomic_DNA"/>
</dbReference>
<gene>
    <name evidence="2" type="ORF">HUW51_00910</name>
</gene>
<feature type="transmembrane region" description="Helical" evidence="1">
    <location>
        <begin position="28"/>
        <end position="46"/>
    </location>
</feature>
<protein>
    <submittedName>
        <fullName evidence="2">DUF4133 domain-containing protein</fullName>
    </submittedName>
</protein>
<feature type="transmembrane region" description="Helical" evidence="1">
    <location>
        <begin position="52"/>
        <end position="71"/>
    </location>
</feature>
<dbReference type="Proteomes" id="UP000515237">
    <property type="component" value="Plasmid unnamed2"/>
</dbReference>
<keyword evidence="2" id="KW-0614">Plasmid</keyword>
<dbReference type="KEGG" id="aswu:HUW51_00910"/>
<proteinExistence type="predicted"/>
<evidence type="ECO:0000313" key="3">
    <source>
        <dbReference type="Proteomes" id="UP000515237"/>
    </source>
</evidence>
<organism evidence="2 3">
    <name type="scientific">Adhaeribacter swui</name>
    <dbReference type="NCBI Taxonomy" id="2086471"/>
    <lineage>
        <taxon>Bacteria</taxon>
        <taxon>Pseudomonadati</taxon>
        <taxon>Bacteroidota</taxon>
        <taxon>Cytophagia</taxon>
        <taxon>Cytophagales</taxon>
        <taxon>Hymenobacteraceae</taxon>
        <taxon>Adhaeribacter</taxon>
    </lineage>
</organism>
<accession>A0A7G7G2G4</accession>
<geneLocation type="plasmid" evidence="2 3">
    <name>unnamed2</name>
</geneLocation>
<keyword evidence="3" id="KW-1185">Reference proteome</keyword>
<evidence type="ECO:0000313" key="2">
    <source>
        <dbReference type="EMBL" id="QNF31348.1"/>
    </source>
</evidence>